<sequence>MSLFRLEDVAFEVRGNYFAVSLHLNEASDSIVGGSENSNPRNRSEKFKFSLSKKTRRMAFEKRIERMKSDKVKASEDRIATIEADELGLRSPELYMSIINYESSILRSFYSSSAYITEKTKFDLGSPLEDFARKLEKTYRPVASSKQLIIVVGDSMMKGKGHAIVNSLIERSIDVVLVSNDSHTVKKCSICHYNLKSCYLRAVDDDAKRREFSVAPKEGYEYVEQLKLCDSNQCKAYAAAQVDQNNRDRASSSNALSPFHDLRIVNVDVNCYVNRLVLWSNKYRPLFMCSNRRQRHKIKSLKKADRDAGREFERKLECFFD</sequence>
<dbReference type="AlphaFoldDB" id="A0A4T0IIQ9"/>
<accession>A0A4T0IIQ9</accession>
<evidence type="ECO:0000313" key="1">
    <source>
        <dbReference type="EMBL" id="TIB15098.1"/>
    </source>
</evidence>
<proteinExistence type="predicted"/>
<dbReference type="Proteomes" id="UP000306954">
    <property type="component" value="Unassembled WGS sequence"/>
</dbReference>
<dbReference type="EMBL" id="SPOF01000008">
    <property type="protein sequence ID" value="TIB15098.1"/>
    <property type="molecule type" value="Genomic_DNA"/>
</dbReference>
<organism evidence="1 2">
    <name type="scientific">Wallemia ichthyophaga</name>
    <dbReference type="NCBI Taxonomy" id="245174"/>
    <lineage>
        <taxon>Eukaryota</taxon>
        <taxon>Fungi</taxon>
        <taxon>Dikarya</taxon>
        <taxon>Basidiomycota</taxon>
        <taxon>Wallemiomycotina</taxon>
        <taxon>Wallemiomycetes</taxon>
        <taxon>Wallemiales</taxon>
        <taxon>Wallemiaceae</taxon>
        <taxon>Wallemia</taxon>
    </lineage>
</organism>
<reference evidence="1 2" key="1">
    <citation type="submission" date="2019-03" db="EMBL/GenBank/DDBJ databases">
        <title>Sequencing 23 genomes of Wallemia ichthyophaga.</title>
        <authorList>
            <person name="Gostincar C."/>
        </authorList>
    </citation>
    <scope>NUCLEOTIDE SEQUENCE [LARGE SCALE GENOMIC DNA]</scope>
    <source>
        <strain evidence="1 2">EXF-8621</strain>
    </source>
</reference>
<name>A0A4T0IIQ9_WALIC</name>
<comment type="caution">
    <text evidence="1">The sequence shown here is derived from an EMBL/GenBank/DDBJ whole genome shotgun (WGS) entry which is preliminary data.</text>
</comment>
<evidence type="ECO:0000313" key="2">
    <source>
        <dbReference type="Proteomes" id="UP000306954"/>
    </source>
</evidence>
<protein>
    <submittedName>
        <fullName evidence="1">Uncharacterized protein</fullName>
    </submittedName>
</protein>
<gene>
    <name evidence="1" type="ORF">E3P90_00983</name>
</gene>